<dbReference type="Proteomes" id="UP001497535">
    <property type="component" value="Unassembled WGS sequence"/>
</dbReference>
<organism evidence="1 2">
    <name type="scientific">Meloidogyne enterolobii</name>
    <name type="common">Root-knot nematode worm</name>
    <name type="synonym">Meloidogyne mayaguensis</name>
    <dbReference type="NCBI Taxonomy" id="390850"/>
    <lineage>
        <taxon>Eukaryota</taxon>
        <taxon>Metazoa</taxon>
        <taxon>Ecdysozoa</taxon>
        <taxon>Nematoda</taxon>
        <taxon>Chromadorea</taxon>
        <taxon>Rhabditida</taxon>
        <taxon>Tylenchina</taxon>
        <taxon>Tylenchomorpha</taxon>
        <taxon>Tylenchoidea</taxon>
        <taxon>Meloidogynidae</taxon>
        <taxon>Meloidogyninae</taxon>
        <taxon>Meloidogyne</taxon>
    </lineage>
</organism>
<accession>A0ACB1A7T9</accession>
<evidence type="ECO:0000313" key="1">
    <source>
        <dbReference type="EMBL" id="CAK5087561.1"/>
    </source>
</evidence>
<sequence length="175" mass="19429">MAISTITLHSHNTGPVVLKRRTGIYGHRVEELVDFGKEPPALCNAGPVGEDLWNWQATITGPPNSPYQGGVFYLKINFPQDYPFKPPQISFKTPIYHPNINNEGCICLDILQHKWTPALTISKGNCGNEGIRVSQNKVPSGGILQISLMRIFTCIDGSLLDVLLPLTQLFNKEFK</sequence>
<keyword evidence="2" id="KW-1185">Reference proteome</keyword>
<evidence type="ECO:0000313" key="2">
    <source>
        <dbReference type="Proteomes" id="UP001497535"/>
    </source>
</evidence>
<reference evidence="1" key="1">
    <citation type="submission" date="2023-11" db="EMBL/GenBank/DDBJ databases">
        <authorList>
            <person name="Poullet M."/>
        </authorList>
    </citation>
    <scope>NUCLEOTIDE SEQUENCE</scope>
    <source>
        <strain evidence="1">E1834</strain>
    </source>
</reference>
<dbReference type="EMBL" id="CAVMJV010000066">
    <property type="protein sequence ID" value="CAK5087561.1"/>
    <property type="molecule type" value="Genomic_DNA"/>
</dbReference>
<gene>
    <name evidence="1" type="ORF">MENTE1834_LOCUS35163</name>
</gene>
<protein>
    <submittedName>
        <fullName evidence="1">Uncharacterized protein</fullName>
    </submittedName>
</protein>
<proteinExistence type="predicted"/>
<name>A0ACB1A7T9_MELEN</name>
<comment type="caution">
    <text evidence="1">The sequence shown here is derived from an EMBL/GenBank/DDBJ whole genome shotgun (WGS) entry which is preliminary data.</text>
</comment>